<dbReference type="GO" id="GO:0008531">
    <property type="term" value="F:riboflavin kinase activity"/>
    <property type="evidence" value="ECO:0007669"/>
    <property type="project" value="UniProtKB-EC"/>
</dbReference>
<feature type="region of interest" description="Disordered" evidence="20">
    <location>
        <begin position="1"/>
        <end position="37"/>
    </location>
</feature>
<keyword evidence="9" id="KW-0288">FMN</keyword>
<dbReference type="Gene3D" id="2.40.30.30">
    <property type="entry name" value="Riboflavin kinase-like"/>
    <property type="match status" value="1"/>
</dbReference>
<dbReference type="EC" id="2.7.1.26" evidence="5"/>
<keyword evidence="15" id="KW-0067">ATP-binding</keyword>
<comment type="catalytic activity">
    <reaction evidence="19">
        <text>FMN + ATP + H(+) = FAD + diphosphate</text>
        <dbReference type="Rhea" id="RHEA:17237"/>
        <dbReference type="ChEBI" id="CHEBI:15378"/>
        <dbReference type="ChEBI" id="CHEBI:30616"/>
        <dbReference type="ChEBI" id="CHEBI:33019"/>
        <dbReference type="ChEBI" id="CHEBI:57692"/>
        <dbReference type="ChEBI" id="CHEBI:58210"/>
        <dbReference type="EC" id="2.7.7.2"/>
    </reaction>
</comment>
<dbReference type="Pfam" id="PF01687">
    <property type="entry name" value="Flavokinase"/>
    <property type="match status" value="1"/>
</dbReference>
<evidence type="ECO:0000313" key="23">
    <source>
        <dbReference type="Proteomes" id="UP000460157"/>
    </source>
</evidence>
<dbReference type="CDD" id="cd02064">
    <property type="entry name" value="FAD_synthetase_N"/>
    <property type="match status" value="1"/>
</dbReference>
<dbReference type="InterPro" id="IPR014729">
    <property type="entry name" value="Rossmann-like_a/b/a_fold"/>
</dbReference>
<comment type="caution">
    <text evidence="22">The sequence shown here is derived from an EMBL/GenBank/DDBJ whole genome shotgun (WGS) entry which is preliminary data.</text>
</comment>
<keyword evidence="10 22" id="KW-0808">Transferase</keyword>
<feature type="domain" description="Riboflavin kinase" evidence="21">
    <location>
        <begin position="233"/>
        <end position="363"/>
    </location>
</feature>
<dbReference type="InterPro" id="IPR023468">
    <property type="entry name" value="Riboflavin_kinase"/>
</dbReference>
<dbReference type="InterPro" id="IPR002606">
    <property type="entry name" value="Riboflavin_kinase_bac"/>
</dbReference>
<reference evidence="22 23" key="1">
    <citation type="submission" date="2019-12" db="EMBL/GenBank/DDBJ databases">
        <title>Nesterenkonia muleiensis sp. nov., a novel actinobacterium isolated from sap of Populus euphratica.</title>
        <authorList>
            <person name="Wang R."/>
        </authorList>
    </citation>
    <scope>NUCLEOTIDE SEQUENCE [LARGE SCALE GENOMIC DNA]</scope>
    <source>
        <strain evidence="22 23">F10</strain>
    </source>
</reference>
<comment type="pathway">
    <text evidence="3">Cofactor biosynthesis; FMN biosynthesis; FMN from riboflavin (ATP route): step 1/1.</text>
</comment>
<keyword evidence="13 22" id="KW-0418">Kinase</keyword>
<dbReference type="Pfam" id="PF06574">
    <property type="entry name" value="FAD_syn"/>
    <property type="match status" value="1"/>
</dbReference>
<dbReference type="GO" id="GO:0005524">
    <property type="term" value="F:ATP binding"/>
    <property type="evidence" value="ECO:0007669"/>
    <property type="project" value="UniProtKB-KW"/>
</dbReference>
<comment type="catalytic activity">
    <reaction evidence="18">
        <text>riboflavin + ATP = FMN + ADP + H(+)</text>
        <dbReference type="Rhea" id="RHEA:14357"/>
        <dbReference type="ChEBI" id="CHEBI:15378"/>
        <dbReference type="ChEBI" id="CHEBI:30616"/>
        <dbReference type="ChEBI" id="CHEBI:57986"/>
        <dbReference type="ChEBI" id="CHEBI:58210"/>
        <dbReference type="ChEBI" id="CHEBI:456216"/>
        <dbReference type="EC" id="2.7.1.26"/>
    </reaction>
</comment>
<evidence type="ECO:0000256" key="17">
    <source>
        <dbReference type="ARBA" id="ARBA00032176"/>
    </source>
</evidence>
<evidence type="ECO:0000256" key="14">
    <source>
        <dbReference type="ARBA" id="ARBA00022827"/>
    </source>
</evidence>
<evidence type="ECO:0000256" key="3">
    <source>
        <dbReference type="ARBA" id="ARBA00005201"/>
    </source>
</evidence>
<sequence length="371" mass="39790">MIPHRGHHPAGQCRKGTDSGAYEEHDGHFTRKSTPPPGASRIACVQIYHGLDEVPAELGPTVLTIGNFDGVHLGHQHVLSQLVHAAQQHRAAAVAITFDPHPALVHRPESAPELLTGTGEKLARLKDCGVHAALVLDYTEELYSLSAEQFVQQQLLPLAPAAVVVGRDVRFGRGNEGDFQTLVTLGQQFGFSVLGVEDLPVTGPAGESLGQRCSSTAVREAIAGGDMAAAAQMLGRAHSVTGEVVHGEARGRELGFPTANLSQDSEGMVPADGVYAGWVTLPGHRWPAAISVGSNPTFEGVKRVVEAHVIDRQDARVEDFNLYGKRIRVEFVARLRGMVAYEGVEKLVEQMHQDVSQARSVLAGALEHQLR</sequence>
<dbReference type="FunFam" id="3.40.50.620:FF:000021">
    <property type="entry name" value="Riboflavin biosynthesis protein"/>
    <property type="match status" value="1"/>
</dbReference>
<evidence type="ECO:0000313" key="22">
    <source>
        <dbReference type="EMBL" id="MVT26390.1"/>
    </source>
</evidence>
<dbReference type="UniPathway" id="UPA00277">
    <property type="reaction ID" value="UER00407"/>
</dbReference>
<dbReference type="GO" id="GO:0009231">
    <property type="term" value="P:riboflavin biosynthetic process"/>
    <property type="evidence" value="ECO:0007669"/>
    <property type="project" value="InterPro"/>
</dbReference>
<dbReference type="AlphaFoldDB" id="A0A7K1UIS4"/>
<dbReference type="SUPFAM" id="SSF82114">
    <property type="entry name" value="Riboflavin kinase-like"/>
    <property type="match status" value="1"/>
</dbReference>
<comment type="function">
    <text evidence="1">Catalyzes the phosphorylation of riboflavin to FMN followed by the adenylation of FMN to FAD.</text>
</comment>
<evidence type="ECO:0000256" key="16">
    <source>
        <dbReference type="ARBA" id="ARBA00023268"/>
    </source>
</evidence>
<evidence type="ECO:0000256" key="10">
    <source>
        <dbReference type="ARBA" id="ARBA00022679"/>
    </source>
</evidence>
<keyword evidence="14" id="KW-0274">FAD</keyword>
<evidence type="ECO:0000256" key="4">
    <source>
        <dbReference type="ARBA" id="ARBA00010214"/>
    </source>
</evidence>
<dbReference type="Gene3D" id="3.40.50.620">
    <property type="entry name" value="HUPs"/>
    <property type="match status" value="1"/>
</dbReference>
<dbReference type="NCBIfam" id="TIGR00083">
    <property type="entry name" value="ribF"/>
    <property type="match status" value="1"/>
</dbReference>
<evidence type="ECO:0000256" key="13">
    <source>
        <dbReference type="ARBA" id="ARBA00022777"/>
    </source>
</evidence>
<evidence type="ECO:0000259" key="21">
    <source>
        <dbReference type="SMART" id="SM00904"/>
    </source>
</evidence>
<organism evidence="22 23">
    <name type="scientific">Nesterenkonia alkaliphila</name>
    <dbReference type="NCBI Taxonomy" id="1463631"/>
    <lineage>
        <taxon>Bacteria</taxon>
        <taxon>Bacillati</taxon>
        <taxon>Actinomycetota</taxon>
        <taxon>Actinomycetes</taxon>
        <taxon>Micrococcales</taxon>
        <taxon>Micrococcaceae</taxon>
        <taxon>Nesterenkonia</taxon>
    </lineage>
</organism>
<evidence type="ECO:0000256" key="11">
    <source>
        <dbReference type="ARBA" id="ARBA00022695"/>
    </source>
</evidence>
<evidence type="ECO:0000256" key="18">
    <source>
        <dbReference type="ARBA" id="ARBA00047880"/>
    </source>
</evidence>
<dbReference type="InterPro" id="IPR015865">
    <property type="entry name" value="Riboflavin_kinase_bac/euk"/>
</dbReference>
<protein>
    <recommendedName>
        <fullName evidence="7">Bifunctional riboflavin kinase/FMN adenylyltransferase</fullName>
        <ecNumber evidence="5">2.7.1.26</ecNumber>
        <ecNumber evidence="6">2.7.7.2</ecNumber>
    </recommendedName>
    <alternativeName>
        <fullName evidence="17">Riboflavin biosynthesis protein RibF</fullName>
    </alternativeName>
</protein>
<evidence type="ECO:0000256" key="2">
    <source>
        <dbReference type="ARBA" id="ARBA00004726"/>
    </source>
</evidence>
<dbReference type="GO" id="GO:0003919">
    <property type="term" value="F:FMN adenylyltransferase activity"/>
    <property type="evidence" value="ECO:0007669"/>
    <property type="project" value="UniProtKB-EC"/>
</dbReference>
<dbReference type="SUPFAM" id="SSF52374">
    <property type="entry name" value="Nucleotidylyl transferase"/>
    <property type="match status" value="1"/>
</dbReference>
<keyword evidence="8" id="KW-0285">Flavoprotein</keyword>
<proteinExistence type="inferred from homology"/>
<dbReference type="InterPro" id="IPR015864">
    <property type="entry name" value="FAD_synthase"/>
</dbReference>
<keyword evidence="16" id="KW-0511">Multifunctional enzyme</keyword>
<evidence type="ECO:0000256" key="15">
    <source>
        <dbReference type="ARBA" id="ARBA00022840"/>
    </source>
</evidence>
<dbReference type="FunFam" id="2.40.30.30:FF:000003">
    <property type="entry name" value="Riboflavin biosynthesis protein"/>
    <property type="match status" value="1"/>
</dbReference>
<dbReference type="UniPathway" id="UPA00276">
    <property type="reaction ID" value="UER00406"/>
</dbReference>
<dbReference type="GO" id="GO:0009398">
    <property type="term" value="P:FMN biosynthetic process"/>
    <property type="evidence" value="ECO:0007669"/>
    <property type="project" value="UniProtKB-UniPathway"/>
</dbReference>
<evidence type="ECO:0000256" key="7">
    <source>
        <dbReference type="ARBA" id="ARBA00018483"/>
    </source>
</evidence>
<comment type="pathway">
    <text evidence="2">Cofactor biosynthesis; FAD biosynthesis; FAD from FMN: step 1/1.</text>
</comment>
<keyword evidence="23" id="KW-1185">Reference proteome</keyword>
<dbReference type="Proteomes" id="UP000460157">
    <property type="component" value="Unassembled WGS sequence"/>
</dbReference>
<dbReference type="InterPro" id="IPR023465">
    <property type="entry name" value="Riboflavin_kinase_dom_sf"/>
</dbReference>
<evidence type="ECO:0000256" key="6">
    <source>
        <dbReference type="ARBA" id="ARBA00012393"/>
    </source>
</evidence>
<evidence type="ECO:0000256" key="12">
    <source>
        <dbReference type="ARBA" id="ARBA00022741"/>
    </source>
</evidence>
<evidence type="ECO:0000256" key="20">
    <source>
        <dbReference type="SAM" id="MobiDB-lite"/>
    </source>
</evidence>
<evidence type="ECO:0000256" key="19">
    <source>
        <dbReference type="ARBA" id="ARBA00049494"/>
    </source>
</evidence>
<comment type="similarity">
    <text evidence="4">Belongs to the RibF family.</text>
</comment>
<dbReference type="PANTHER" id="PTHR22749">
    <property type="entry name" value="RIBOFLAVIN KINASE/FMN ADENYLYLTRANSFERASE"/>
    <property type="match status" value="1"/>
</dbReference>
<evidence type="ECO:0000256" key="8">
    <source>
        <dbReference type="ARBA" id="ARBA00022630"/>
    </source>
</evidence>
<keyword evidence="11 22" id="KW-0548">Nucleotidyltransferase</keyword>
<dbReference type="GO" id="GO:0006747">
    <property type="term" value="P:FAD biosynthetic process"/>
    <property type="evidence" value="ECO:0007669"/>
    <property type="project" value="UniProtKB-UniPathway"/>
</dbReference>
<dbReference type="SMART" id="SM00904">
    <property type="entry name" value="Flavokinase"/>
    <property type="match status" value="1"/>
</dbReference>
<keyword evidence="12" id="KW-0547">Nucleotide-binding</keyword>
<gene>
    <name evidence="22" type="ORF">GNZ21_08495</name>
</gene>
<dbReference type="NCBIfam" id="NF004160">
    <property type="entry name" value="PRK05627.1-3"/>
    <property type="match status" value="1"/>
</dbReference>
<dbReference type="OrthoDB" id="9803667at2"/>
<name>A0A7K1UIS4_9MICC</name>
<evidence type="ECO:0000256" key="5">
    <source>
        <dbReference type="ARBA" id="ARBA00012105"/>
    </source>
</evidence>
<evidence type="ECO:0000256" key="9">
    <source>
        <dbReference type="ARBA" id="ARBA00022643"/>
    </source>
</evidence>
<accession>A0A7K1UIS4</accession>
<dbReference type="PANTHER" id="PTHR22749:SF6">
    <property type="entry name" value="RIBOFLAVIN KINASE"/>
    <property type="match status" value="1"/>
</dbReference>
<evidence type="ECO:0000256" key="1">
    <source>
        <dbReference type="ARBA" id="ARBA00002121"/>
    </source>
</evidence>
<dbReference type="EC" id="2.7.7.2" evidence="6"/>
<dbReference type="EMBL" id="WRPM01000062">
    <property type="protein sequence ID" value="MVT26390.1"/>
    <property type="molecule type" value="Genomic_DNA"/>
</dbReference>